<dbReference type="InterPro" id="IPR038495">
    <property type="entry name" value="ATPase_E_C"/>
</dbReference>
<name>A0A1G9ULS5_9FIRM</name>
<evidence type="ECO:0000313" key="4">
    <source>
        <dbReference type="EMBL" id="SDM60876.1"/>
    </source>
</evidence>
<dbReference type="InterPro" id="IPR002842">
    <property type="entry name" value="ATPase_V1_Esu"/>
</dbReference>
<sequence>MTGLEKIVKKIEDEANAAAAAKIEAAQAEAQTIYDTALQKAKAQSEEILAQSKAQADELLAGASSAAALAKRKALLSEKQSIINGVIADAQNALLALPEKEYFELIEKLLEKHMLAQHGEIFFSAADLKRLPTGFGLKLGVTAMAKGGSLKVSKEPRSINGGFILVYPDAEAGGDIEINCSFEALFYAAHEQLQDKITALLFS</sequence>
<reference evidence="4 5" key="1">
    <citation type="submission" date="2016-10" db="EMBL/GenBank/DDBJ databases">
        <authorList>
            <person name="de Groot N.N."/>
        </authorList>
    </citation>
    <scope>NUCLEOTIDE SEQUENCE [LARGE SCALE GENOMIC DNA]</scope>
    <source>
        <strain evidence="4 5">CGMCC 1.5012</strain>
    </source>
</reference>
<evidence type="ECO:0000256" key="2">
    <source>
        <dbReference type="ARBA" id="ARBA00022448"/>
    </source>
</evidence>
<organism evidence="4 5">
    <name type="scientific">Acetanaerobacterium elongatum</name>
    <dbReference type="NCBI Taxonomy" id="258515"/>
    <lineage>
        <taxon>Bacteria</taxon>
        <taxon>Bacillati</taxon>
        <taxon>Bacillota</taxon>
        <taxon>Clostridia</taxon>
        <taxon>Eubacteriales</taxon>
        <taxon>Oscillospiraceae</taxon>
        <taxon>Acetanaerobacterium</taxon>
    </lineage>
</organism>
<dbReference type="Gene3D" id="3.30.2320.30">
    <property type="entry name" value="ATP synthase, E subunit, C-terminal"/>
    <property type="match status" value="1"/>
</dbReference>
<dbReference type="STRING" id="258515.SAMN05192585_10255"/>
<evidence type="ECO:0000313" key="5">
    <source>
        <dbReference type="Proteomes" id="UP000199182"/>
    </source>
</evidence>
<comment type="similarity">
    <text evidence="1">Belongs to the V-ATPase E subunit family.</text>
</comment>
<dbReference type="GO" id="GO:0033178">
    <property type="term" value="C:proton-transporting two-sector ATPase complex, catalytic domain"/>
    <property type="evidence" value="ECO:0007669"/>
    <property type="project" value="InterPro"/>
</dbReference>
<keyword evidence="2" id="KW-0813">Transport</keyword>
<dbReference type="EMBL" id="FNID01000002">
    <property type="protein sequence ID" value="SDM60876.1"/>
    <property type="molecule type" value="Genomic_DNA"/>
</dbReference>
<dbReference type="Proteomes" id="UP000199182">
    <property type="component" value="Unassembled WGS sequence"/>
</dbReference>
<keyword evidence="5" id="KW-1185">Reference proteome</keyword>
<dbReference type="OrthoDB" id="1734087at2"/>
<protein>
    <submittedName>
        <fullName evidence="4">V/A-type H+-transporting ATPase subunit E</fullName>
    </submittedName>
</protein>
<dbReference type="RefSeq" id="WP_092637540.1">
    <property type="nucleotide sequence ID" value="NZ_FNID01000002.1"/>
</dbReference>
<dbReference type="Pfam" id="PF01991">
    <property type="entry name" value="vATP-synt_E"/>
    <property type="match status" value="1"/>
</dbReference>
<evidence type="ECO:0000256" key="3">
    <source>
        <dbReference type="ARBA" id="ARBA00023065"/>
    </source>
</evidence>
<evidence type="ECO:0000256" key="1">
    <source>
        <dbReference type="ARBA" id="ARBA00005901"/>
    </source>
</evidence>
<keyword evidence="3" id="KW-0406">Ion transport</keyword>
<accession>A0A1G9ULS5</accession>
<dbReference type="GO" id="GO:0046961">
    <property type="term" value="F:proton-transporting ATPase activity, rotational mechanism"/>
    <property type="evidence" value="ECO:0007669"/>
    <property type="project" value="InterPro"/>
</dbReference>
<proteinExistence type="inferred from homology"/>
<gene>
    <name evidence="4" type="ORF">SAMN05192585_10255</name>
</gene>
<dbReference type="AlphaFoldDB" id="A0A1G9ULS5"/>
<dbReference type="SUPFAM" id="SSF160527">
    <property type="entry name" value="V-type ATPase subunit E-like"/>
    <property type="match status" value="1"/>
</dbReference>